<reference evidence="3" key="1">
    <citation type="submission" date="2018-02" db="EMBL/GenBank/DDBJ databases">
        <authorList>
            <person name="Hausmann B."/>
        </authorList>
    </citation>
    <scope>NUCLEOTIDE SEQUENCE [LARGE SCALE GENOMIC DNA]</scope>
    <source>
        <strain evidence="3">Peat soil MAG SbA1</strain>
    </source>
</reference>
<keyword evidence="1" id="KW-1133">Transmembrane helix</keyword>
<proteinExistence type="predicted"/>
<evidence type="ECO:0000256" key="1">
    <source>
        <dbReference type="SAM" id="Phobius"/>
    </source>
</evidence>
<protein>
    <recommendedName>
        <fullName evidence="4">LITAF domain-containing protein</fullName>
    </recommendedName>
</protein>
<feature type="transmembrane region" description="Helical" evidence="1">
    <location>
        <begin position="20"/>
        <end position="39"/>
    </location>
</feature>
<evidence type="ECO:0000313" key="2">
    <source>
        <dbReference type="EMBL" id="SPF48740.1"/>
    </source>
</evidence>
<dbReference type="AlphaFoldDB" id="A0A2U3LA98"/>
<keyword evidence="1" id="KW-0472">Membrane</keyword>
<evidence type="ECO:0008006" key="4">
    <source>
        <dbReference type="Google" id="ProtNLM"/>
    </source>
</evidence>
<keyword evidence="1" id="KW-0812">Transmembrane</keyword>
<sequence length="55" mass="5833">MASITCQKCGKPTERAGYPVWAIVVSICLFPLGLLSLLAGRKPTTCGSCGFTWQA</sequence>
<dbReference type="EMBL" id="OMOD01000186">
    <property type="protein sequence ID" value="SPF48740.1"/>
    <property type="molecule type" value="Genomic_DNA"/>
</dbReference>
<dbReference type="Proteomes" id="UP000238701">
    <property type="component" value="Unassembled WGS sequence"/>
</dbReference>
<name>A0A2U3LA98_9BACT</name>
<organism evidence="2 3">
    <name type="scientific">Candidatus Sulfotelmatobacter kueseliae</name>
    <dbReference type="NCBI Taxonomy" id="2042962"/>
    <lineage>
        <taxon>Bacteria</taxon>
        <taxon>Pseudomonadati</taxon>
        <taxon>Acidobacteriota</taxon>
        <taxon>Terriglobia</taxon>
        <taxon>Terriglobales</taxon>
        <taxon>Candidatus Korobacteraceae</taxon>
        <taxon>Candidatus Sulfotelmatobacter</taxon>
    </lineage>
</organism>
<gene>
    <name evidence="2" type="ORF">SBA1_880020</name>
</gene>
<evidence type="ECO:0000313" key="3">
    <source>
        <dbReference type="Proteomes" id="UP000238701"/>
    </source>
</evidence>
<accession>A0A2U3LA98</accession>